<gene>
    <name evidence="1" type="ORF">CDAR_275211</name>
</gene>
<proteinExistence type="predicted"/>
<comment type="caution">
    <text evidence="1">The sequence shown here is derived from an EMBL/GenBank/DDBJ whole genome shotgun (WGS) entry which is preliminary data.</text>
</comment>
<dbReference type="EMBL" id="BPLQ01013782">
    <property type="protein sequence ID" value="GIY74753.1"/>
    <property type="molecule type" value="Genomic_DNA"/>
</dbReference>
<keyword evidence="2" id="KW-1185">Reference proteome</keyword>
<reference evidence="1 2" key="1">
    <citation type="submission" date="2021-06" db="EMBL/GenBank/DDBJ databases">
        <title>Caerostris darwini draft genome.</title>
        <authorList>
            <person name="Kono N."/>
            <person name="Arakawa K."/>
        </authorList>
    </citation>
    <scope>NUCLEOTIDE SEQUENCE [LARGE SCALE GENOMIC DNA]</scope>
</reference>
<accession>A0AAV4VX91</accession>
<name>A0AAV4VX91_9ARAC</name>
<evidence type="ECO:0000313" key="2">
    <source>
        <dbReference type="Proteomes" id="UP001054837"/>
    </source>
</evidence>
<organism evidence="1 2">
    <name type="scientific">Caerostris darwini</name>
    <dbReference type="NCBI Taxonomy" id="1538125"/>
    <lineage>
        <taxon>Eukaryota</taxon>
        <taxon>Metazoa</taxon>
        <taxon>Ecdysozoa</taxon>
        <taxon>Arthropoda</taxon>
        <taxon>Chelicerata</taxon>
        <taxon>Arachnida</taxon>
        <taxon>Araneae</taxon>
        <taxon>Araneomorphae</taxon>
        <taxon>Entelegynae</taxon>
        <taxon>Araneoidea</taxon>
        <taxon>Araneidae</taxon>
        <taxon>Caerostris</taxon>
    </lineage>
</organism>
<dbReference type="Proteomes" id="UP001054837">
    <property type="component" value="Unassembled WGS sequence"/>
</dbReference>
<dbReference type="AlphaFoldDB" id="A0AAV4VX91"/>
<sequence length="143" mass="16342">MKELKLTSSRFSLIKTTSGRGVFFLWLREQVIPGRPLICDSRGFTGNDKSLSIFVSRASKPQRQLYQLGNHHNNSYYNSLETTTTTATTTTTWKPSTQQQLLQRLGKRSSFEEDNARKIDIGRDLCRNNEAYIPEDKMAFCVG</sequence>
<protein>
    <submittedName>
        <fullName evidence="1">Uncharacterized protein</fullName>
    </submittedName>
</protein>
<evidence type="ECO:0000313" key="1">
    <source>
        <dbReference type="EMBL" id="GIY74753.1"/>
    </source>
</evidence>